<dbReference type="EMBL" id="GBRH01219045">
    <property type="protein sequence ID" value="JAD78850.1"/>
    <property type="molecule type" value="Transcribed_RNA"/>
</dbReference>
<protein>
    <submittedName>
        <fullName evidence="2">Uncharacterized protein</fullName>
    </submittedName>
</protein>
<proteinExistence type="predicted"/>
<reference evidence="2" key="1">
    <citation type="submission" date="2014-09" db="EMBL/GenBank/DDBJ databases">
        <authorList>
            <person name="Magalhaes I.L.F."/>
            <person name="Oliveira U."/>
            <person name="Santos F.R."/>
            <person name="Vidigal T.H.D.A."/>
            <person name="Brescovit A.D."/>
            <person name="Santos A.J."/>
        </authorList>
    </citation>
    <scope>NUCLEOTIDE SEQUENCE</scope>
    <source>
        <tissue evidence="2">Shoot tissue taken approximately 20 cm above the soil surface</tissue>
    </source>
</reference>
<organism evidence="2">
    <name type="scientific">Arundo donax</name>
    <name type="common">Giant reed</name>
    <name type="synonym">Donax arundinaceus</name>
    <dbReference type="NCBI Taxonomy" id="35708"/>
    <lineage>
        <taxon>Eukaryota</taxon>
        <taxon>Viridiplantae</taxon>
        <taxon>Streptophyta</taxon>
        <taxon>Embryophyta</taxon>
        <taxon>Tracheophyta</taxon>
        <taxon>Spermatophyta</taxon>
        <taxon>Magnoliopsida</taxon>
        <taxon>Liliopsida</taxon>
        <taxon>Poales</taxon>
        <taxon>Poaceae</taxon>
        <taxon>PACMAD clade</taxon>
        <taxon>Arundinoideae</taxon>
        <taxon>Arundineae</taxon>
        <taxon>Arundo</taxon>
    </lineage>
</organism>
<evidence type="ECO:0000313" key="2">
    <source>
        <dbReference type="EMBL" id="JAD78850.1"/>
    </source>
</evidence>
<dbReference type="AlphaFoldDB" id="A0A0A9CZN6"/>
<accession>A0A0A9CZN6</accession>
<feature type="region of interest" description="Disordered" evidence="1">
    <location>
        <begin position="1"/>
        <end position="21"/>
    </location>
</feature>
<name>A0A0A9CZN6_ARUDO</name>
<evidence type="ECO:0000256" key="1">
    <source>
        <dbReference type="SAM" id="MobiDB-lite"/>
    </source>
</evidence>
<sequence length="105" mass="11793">MAGRSSRLLPPGRRGRACSTESTPSLALVPLAFSLEPTKVSELPLVALLGFSPVRRRVERKREKQKPLPPPVARNLRAAWNKIRRYESAMTSFLPLRSRISERSS</sequence>
<reference evidence="2" key="2">
    <citation type="journal article" date="2015" name="Data Brief">
        <title>Shoot transcriptome of the giant reed, Arundo donax.</title>
        <authorList>
            <person name="Barrero R.A."/>
            <person name="Guerrero F.D."/>
            <person name="Moolhuijzen P."/>
            <person name="Goolsby J.A."/>
            <person name="Tidwell J."/>
            <person name="Bellgard S.E."/>
            <person name="Bellgard M.I."/>
        </authorList>
    </citation>
    <scope>NUCLEOTIDE SEQUENCE</scope>
    <source>
        <tissue evidence="2">Shoot tissue taken approximately 20 cm above the soil surface</tissue>
    </source>
</reference>